<evidence type="ECO:0000313" key="3">
    <source>
        <dbReference type="Proteomes" id="UP001500984"/>
    </source>
</evidence>
<accession>A0ABN2W947</accession>
<comment type="caution">
    <text evidence="2">The sequence shown here is derived from an EMBL/GenBank/DDBJ whole genome shotgun (WGS) entry which is preliminary data.</text>
</comment>
<dbReference type="RefSeq" id="WP_344334357.1">
    <property type="nucleotide sequence ID" value="NZ_BAAAPZ010000001.1"/>
</dbReference>
<protein>
    <submittedName>
        <fullName evidence="2">Uncharacterized protein</fullName>
    </submittedName>
</protein>
<reference evidence="2 3" key="1">
    <citation type="journal article" date="2019" name="Int. J. Syst. Evol. Microbiol.">
        <title>The Global Catalogue of Microorganisms (GCM) 10K type strain sequencing project: providing services to taxonomists for standard genome sequencing and annotation.</title>
        <authorList>
            <consortium name="The Broad Institute Genomics Platform"/>
            <consortium name="The Broad Institute Genome Sequencing Center for Infectious Disease"/>
            <person name="Wu L."/>
            <person name="Ma J."/>
        </authorList>
    </citation>
    <scope>NUCLEOTIDE SEQUENCE [LARGE SCALE GENOMIC DNA]</scope>
    <source>
        <strain evidence="2 3">JCM 15900</strain>
    </source>
</reference>
<proteinExistence type="predicted"/>
<evidence type="ECO:0000256" key="1">
    <source>
        <dbReference type="SAM" id="MobiDB-lite"/>
    </source>
</evidence>
<name>A0ABN2W947_9MICO</name>
<organism evidence="2 3">
    <name type="scientific">Brevibacterium salitolerans</name>
    <dbReference type="NCBI Taxonomy" id="1403566"/>
    <lineage>
        <taxon>Bacteria</taxon>
        <taxon>Bacillati</taxon>
        <taxon>Actinomycetota</taxon>
        <taxon>Actinomycetes</taxon>
        <taxon>Micrococcales</taxon>
        <taxon>Brevibacteriaceae</taxon>
        <taxon>Brevibacterium</taxon>
    </lineage>
</organism>
<gene>
    <name evidence="2" type="ORF">GCM10009823_01090</name>
</gene>
<keyword evidence="3" id="KW-1185">Reference proteome</keyword>
<dbReference type="EMBL" id="BAAAPZ010000001">
    <property type="protein sequence ID" value="GAA2086968.1"/>
    <property type="molecule type" value="Genomic_DNA"/>
</dbReference>
<feature type="region of interest" description="Disordered" evidence="1">
    <location>
        <begin position="34"/>
        <end position="54"/>
    </location>
</feature>
<evidence type="ECO:0000313" key="2">
    <source>
        <dbReference type="EMBL" id="GAA2086968.1"/>
    </source>
</evidence>
<dbReference type="Proteomes" id="UP001500984">
    <property type="component" value="Unassembled WGS sequence"/>
</dbReference>
<sequence>MTPACHPALPPVLTAAEARSRGLHLLEGKGRAGGWATEGAAAPSRSGRAVGGAHASGAEAGSAEARLVHHPMWAVRFDVERGPRGLERLLCLVDAVSTTAHMVAEPQLAAAVLDAVRRGEEGLVDASGAPGAASPHRPPTVSAEDAMEAARAVAGAAMRKRAKLAFLFSLRPAARPALVLKPNWLVRAQGSAAEAEFLLDGLDGSHYVIAFRRRAGRDPE</sequence>